<evidence type="ECO:0000313" key="1">
    <source>
        <dbReference type="EMBL" id="CAH2040628.1"/>
    </source>
</evidence>
<evidence type="ECO:0000313" key="2">
    <source>
        <dbReference type="Proteomes" id="UP000837857"/>
    </source>
</evidence>
<accession>A0ABN8HWY3</accession>
<dbReference type="EMBL" id="OW152824">
    <property type="protein sequence ID" value="CAH2040628.1"/>
    <property type="molecule type" value="Genomic_DNA"/>
</dbReference>
<dbReference type="Proteomes" id="UP000837857">
    <property type="component" value="Chromosome 12"/>
</dbReference>
<reference evidence="1" key="1">
    <citation type="submission" date="2022-03" db="EMBL/GenBank/DDBJ databases">
        <authorList>
            <person name="Martin H S."/>
        </authorList>
    </citation>
    <scope>NUCLEOTIDE SEQUENCE</scope>
</reference>
<keyword evidence="2" id="KW-1185">Reference proteome</keyword>
<organism evidence="1 2">
    <name type="scientific">Iphiclides podalirius</name>
    <name type="common">scarce swallowtail</name>
    <dbReference type="NCBI Taxonomy" id="110791"/>
    <lineage>
        <taxon>Eukaryota</taxon>
        <taxon>Metazoa</taxon>
        <taxon>Ecdysozoa</taxon>
        <taxon>Arthropoda</taxon>
        <taxon>Hexapoda</taxon>
        <taxon>Insecta</taxon>
        <taxon>Pterygota</taxon>
        <taxon>Neoptera</taxon>
        <taxon>Endopterygota</taxon>
        <taxon>Lepidoptera</taxon>
        <taxon>Glossata</taxon>
        <taxon>Ditrysia</taxon>
        <taxon>Papilionoidea</taxon>
        <taxon>Papilionidae</taxon>
        <taxon>Papilioninae</taxon>
        <taxon>Iphiclides</taxon>
    </lineage>
</organism>
<gene>
    <name evidence="1" type="ORF">IPOD504_LOCUS2689</name>
</gene>
<sequence>MASLTGGINHRWKINTRALRIKGIHQVGENNEGIRADNGTGTRELLARFQPTSRSGAKYNSPRIRYAAKRKILGLKSKGKRAVDSAQIVSS</sequence>
<proteinExistence type="predicted"/>
<protein>
    <submittedName>
        <fullName evidence="1">Uncharacterized protein</fullName>
    </submittedName>
</protein>
<name>A0ABN8HWY3_9NEOP</name>
<feature type="non-terminal residue" evidence="1">
    <location>
        <position position="91"/>
    </location>
</feature>